<keyword evidence="1" id="KW-0378">Hydrolase</keyword>
<gene>
    <name evidence="3" type="ORF">J2S55_008395</name>
</gene>
<reference evidence="3 4" key="1">
    <citation type="submission" date="2023-07" db="EMBL/GenBank/DDBJ databases">
        <title>Sequencing the genomes of 1000 actinobacteria strains.</title>
        <authorList>
            <person name="Klenk H.-P."/>
        </authorList>
    </citation>
    <scope>NUCLEOTIDE SEQUENCE [LARGE SCALE GENOMIC DNA]</scope>
    <source>
        <strain evidence="3 4">DSM 44109</strain>
    </source>
</reference>
<dbReference type="Gene3D" id="3.40.50.1820">
    <property type="entry name" value="alpha/beta hydrolase"/>
    <property type="match status" value="1"/>
</dbReference>
<evidence type="ECO:0000313" key="3">
    <source>
        <dbReference type="EMBL" id="MDP9869129.1"/>
    </source>
</evidence>
<dbReference type="PRINTS" id="PR00412">
    <property type="entry name" value="EPOXHYDRLASE"/>
</dbReference>
<protein>
    <submittedName>
        <fullName evidence="3">Pimeloyl-ACP methyl ester carboxylesterase</fullName>
    </submittedName>
</protein>
<evidence type="ECO:0000259" key="2">
    <source>
        <dbReference type="Pfam" id="PF12697"/>
    </source>
</evidence>
<dbReference type="SUPFAM" id="SSF53474">
    <property type="entry name" value="alpha/beta-Hydrolases"/>
    <property type="match status" value="1"/>
</dbReference>
<name>A0ABT9RIK9_9ACTN</name>
<dbReference type="PANTHER" id="PTHR43798">
    <property type="entry name" value="MONOACYLGLYCEROL LIPASE"/>
    <property type="match status" value="1"/>
</dbReference>
<evidence type="ECO:0000256" key="1">
    <source>
        <dbReference type="ARBA" id="ARBA00022801"/>
    </source>
</evidence>
<organism evidence="3 4">
    <name type="scientific">Streptosporangium brasiliense</name>
    <dbReference type="NCBI Taxonomy" id="47480"/>
    <lineage>
        <taxon>Bacteria</taxon>
        <taxon>Bacillati</taxon>
        <taxon>Actinomycetota</taxon>
        <taxon>Actinomycetes</taxon>
        <taxon>Streptosporangiales</taxon>
        <taxon>Streptosporangiaceae</taxon>
        <taxon>Streptosporangium</taxon>
    </lineage>
</organism>
<dbReference type="EMBL" id="JAUSRB010000002">
    <property type="protein sequence ID" value="MDP9869129.1"/>
    <property type="molecule type" value="Genomic_DNA"/>
</dbReference>
<dbReference type="InterPro" id="IPR050266">
    <property type="entry name" value="AB_hydrolase_sf"/>
</dbReference>
<feature type="domain" description="AB hydrolase-1" evidence="2">
    <location>
        <begin position="39"/>
        <end position="266"/>
    </location>
</feature>
<sequence>MGLGRTKIGGDIDMPPSVIPPKVCWMTLSYDMAGDGPVLVLLHSGVCDRRMWDPQWSVLLDAGYRVVRCDFRGFGESPVADRPYDNAEDVVDLLGNLGIERAALVGSSYGGQVAMEVAARQPDMVTALVLLCSALPGHVPSDVLRSFAEREEALIEAGDIAGAVDLNVENWLGPEADDTVRERVRRMQRRAFDVQLAAAEEFAPTEAEVDLSLIKASCLVLSGGHDLADFQEIAARLPEQLADARHRELPWAGHLPSLERPAEVTDLLIRFLRATVPAR</sequence>
<keyword evidence="4" id="KW-1185">Reference proteome</keyword>
<proteinExistence type="predicted"/>
<comment type="caution">
    <text evidence="3">The sequence shown here is derived from an EMBL/GenBank/DDBJ whole genome shotgun (WGS) entry which is preliminary data.</text>
</comment>
<dbReference type="InterPro" id="IPR000639">
    <property type="entry name" value="Epox_hydrolase-like"/>
</dbReference>
<dbReference type="Pfam" id="PF12697">
    <property type="entry name" value="Abhydrolase_6"/>
    <property type="match status" value="1"/>
</dbReference>
<accession>A0ABT9RIK9</accession>
<dbReference type="PANTHER" id="PTHR43798:SF31">
    <property type="entry name" value="AB HYDROLASE SUPERFAMILY PROTEIN YCLE"/>
    <property type="match status" value="1"/>
</dbReference>
<dbReference type="InterPro" id="IPR000073">
    <property type="entry name" value="AB_hydrolase_1"/>
</dbReference>
<dbReference type="PRINTS" id="PR00111">
    <property type="entry name" value="ABHYDROLASE"/>
</dbReference>
<dbReference type="Proteomes" id="UP001230426">
    <property type="component" value="Unassembled WGS sequence"/>
</dbReference>
<dbReference type="InterPro" id="IPR029058">
    <property type="entry name" value="AB_hydrolase_fold"/>
</dbReference>
<dbReference type="RefSeq" id="WP_306872670.1">
    <property type="nucleotide sequence ID" value="NZ_JAUSRB010000002.1"/>
</dbReference>
<evidence type="ECO:0000313" key="4">
    <source>
        <dbReference type="Proteomes" id="UP001230426"/>
    </source>
</evidence>